<reference evidence="1 2" key="1">
    <citation type="submission" date="2010-06" db="EMBL/GenBank/DDBJ databases">
        <title>Complete sequence of chromosome of Nitrosococcus watsoni C-113.</title>
        <authorList>
            <consortium name="US DOE Joint Genome Institute"/>
            <person name="Lucas S."/>
            <person name="Copeland A."/>
            <person name="Lapidus A."/>
            <person name="Cheng J.-F."/>
            <person name="Bruce D."/>
            <person name="Goodwin L."/>
            <person name="Pitluck S."/>
            <person name="Malfatti S.A."/>
            <person name="Chain P.S.G."/>
            <person name="Land M."/>
            <person name="Hauser L."/>
            <person name="Kyrpides N."/>
            <person name="Ivanova N."/>
            <person name="Cambell M.A."/>
            <person name="Heidelberg J.F."/>
            <person name="Klotz M.G."/>
            <person name="Woyke T."/>
        </authorList>
    </citation>
    <scope>NUCLEOTIDE SEQUENCE [LARGE SCALE GENOMIC DNA]</scope>
    <source>
        <strain evidence="1 2">C-113</strain>
    </source>
</reference>
<dbReference type="HOGENOM" id="CLU_3382914_0_0_6"/>
<gene>
    <name evidence="1" type="ordered locus">Nwat_0693</name>
</gene>
<dbReference type="STRING" id="105559.Nwat_0693"/>
<proteinExistence type="predicted"/>
<protein>
    <submittedName>
        <fullName evidence="1">Uncharacterized protein</fullName>
    </submittedName>
</protein>
<evidence type="ECO:0000313" key="1">
    <source>
        <dbReference type="EMBL" id="ADJ27649.1"/>
    </source>
</evidence>
<dbReference type="Proteomes" id="UP000000393">
    <property type="component" value="Chromosome"/>
</dbReference>
<organism evidence="1 2">
    <name type="scientific">Nitrosococcus watsoni (strain C-113)</name>
    <dbReference type="NCBI Taxonomy" id="105559"/>
    <lineage>
        <taxon>Bacteria</taxon>
        <taxon>Pseudomonadati</taxon>
        <taxon>Pseudomonadota</taxon>
        <taxon>Gammaproteobacteria</taxon>
        <taxon>Chromatiales</taxon>
        <taxon>Chromatiaceae</taxon>
        <taxon>Nitrosococcus</taxon>
    </lineage>
</organism>
<keyword evidence="2" id="KW-1185">Reference proteome</keyword>
<evidence type="ECO:0000313" key="2">
    <source>
        <dbReference type="Proteomes" id="UP000000393"/>
    </source>
</evidence>
<accession>D8KBN8</accession>
<dbReference type="EMBL" id="CP002086">
    <property type="protein sequence ID" value="ADJ27649.1"/>
    <property type="molecule type" value="Genomic_DNA"/>
</dbReference>
<name>D8KBN8_NITWC</name>
<dbReference type="KEGG" id="nwa:Nwat_0693"/>
<sequence length="33" mass="3713">MRPCALYKALFALAPLRIMVWDIGLQEVGLPLL</sequence>
<dbReference type="AlphaFoldDB" id="D8KBN8"/>